<evidence type="ECO:0000256" key="1">
    <source>
        <dbReference type="SAM" id="MobiDB-lite"/>
    </source>
</evidence>
<comment type="caution">
    <text evidence="2">The sequence shown here is derived from an EMBL/GenBank/DDBJ whole genome shotgun (WGS) entry which is preliminary data.</text>
</comment>
<dbReference type="AlphaFoldDB" id="A0A5C7GZW9"/>
<proteinExistence type="predicted"/>
<accession>A0A5C7GZW9</accession>
<feature type="compositionally biased region" description="Polar residues" evidence="1">
    <location>
        <begin position="1"/>
        <end position="11"/>
    </location>
</feature>
<feature type="region of interest" description="Disordered" evidence="1">
    <location>
        <begin position="1"/>
        <end position="40"/>
    </location>
</feature>
<dbReference type="EMBL" id="VAHF01000011">
    <property type="protein sequence ID" value="TXG50338.1"/>
    <property type="molecule type" value="Genomic_DNA"/>
</dbReference>
<dbReference type="PANTHER" id="PTHR33386">
    <property type="entry name" value="OS02G0740600 PROTEIN"/>
    <property type="match status" value="1"/>
</dbReference>
<protein>
    <submittedName>
        <fullName evidence="2">Uncharacterized protein</fullName>
    </submittedName>
</protein>
<keyword evidence="3" id="KW-1185">Reference proteome</keyword>
<reference evidence="3" key="1">
    <citation type="journal article" date="2019" name="Gigascience">
        <title>De novo genome assembly of the endangered Acer yangbiense, a plant species with extremely small populations endemic to Yunnan Province, China.</title>
        <authorList>
            <person name="Yang J."/>
            <person name="Wariss H.M."/>
            <person name="Tao L."/>
            <person name="Zhang R."/>
            <person name="Yun Q."/>
            <person name="Hollingsworth P."/>
            <person name="Dao Z."/>
            <person name="Luo G."/>
            <person name="Guo H."/>
            <person name="Ma Y."/>
            <person name="Sun W."/>
        </authorList>
    </citation>
    <scope>NUCLEOTIDE SEQUENCE [LARGE SCALE GENOMIC DNA]</scope>
    <source>
        <strain evidence="3">cv. Malutang</strain>
    </source>
</reference>
<evidence type="ECO:0000313" key="2">
    <source>
        <dbReference type="EMBL" id="TXG50338.1"/>
    </source>
</evidence>
<name>A0A5C7GZW9_9ROSI</name>
<organism evidence="2 3">
    <name type="scientific">Acer yangbiense</name>
    <dbReference type="NCBI Taxonomy" id="1000413"/>
    <lineage>
        <taxon>Eukaryota</taxon>
        <taxon>Viridiplantae</taxon>
        <taxon>Streptophyta</taxon>
        <taxon>Embryophyta</taxon>
        <taxon>Tracheophyta</taxon>
        <taxon>Spermatophyta</taxon>
        <taxon>Magnoliopsida</taxon>
        <taxon>eudicotyledons</taxon>
        <taxon>Gunneridae</taxon>
        <taxon>Pentapetalae</taxon>
        <taxon>rosids</taxon>
        <taxon>malvids</taxon>
        <taxon>Sapindales</taxon>
        <taxon>Sapindaceae</taxon>
        <taxon>Hippocastanoideae</taxon>
        <taxon>Acereae</taxon>
        <taxon>Acer</taxon>
    </lineage>
</organism>
<dbReference type="PANTHER" id="PTHR33386:SF5">
    <property type="entry name" value="OS02G0740600 PROTEIN"/>
    <property type="match status" value="1"/>
</dbReference>
<evidence type="ECO:0000313" key="3">
    <source>
        <dbReference type="Proteomes" id="UP000323000"/>
    </source>
</evidence>
<dbReference type="OrthoDB" id="1905524at2759"/>
<gene>
    <name evidence="2" type="ORF">EZV62_022862</name>
</gene>
<sequence length="81" mass="8771">MDSYGNGTSWADQWDNRPDPAPAVDQKKNNGAGAGKYKEKVGAGFDKTKSVASTGFKKVKVGTSVGFQWIKDKCQKSTQKN</sequence>
<dbReference type="Proteomes" id="UP000323000">
    <property type="component" value="Chromosome 11"/>
</dbReference>